<dbReference type="Proteomes" id="UP001234495">
    <property type="component" value="Unassembled WGS sequence"/>
</dbReference>
<evidence type="ECO:0000313" key="4">
    <source>
        <dbReference type="Proteomes" id="UP001234495"/>
    </source>
</evidence>
<dbReference type="InterPro" id="IPR036291">
    <property type="entry name" value="NAD(P)-bd_dom_sf"/>
</dbReference>
<keyword evidence="4" id="KW-1185">Reference proteome</keyword>
<dbReference type="Gene3D" id="3.40.50.720">
    <property type="entry name" value="NAD(P)-binding Rossmann-like Domain"/>
    <property type="match status" value="1"/>
</dbReference>
<dbReference type="InterPro" id="IPR000683">
    <property type="entry name" value="Gfo/Idh/MocA-like_OxRdtase_N"/>
</dbReference>
<dbReference type="SUPFAM" id="SSF55347">
    <property type="entry name" value="Glyceraldehyde-3-phosphate dehydrogenase-like, C-terminal domain"/>
    <property type="match status" value="1"/>
</dbReference>
<proteinExistence type="predicted"/>
<dbReference type="SUPFAM" id="SSF51735">
    <property type="entry name" value="NAD(P)-binding Rossmann-fold domains"/>
    <property type="match status" value="1"/>
</dbReference>
<feature type="domain" description="GFO/IDH/MocA-like oxidoreductase" evidence="2">
    <location>
        <begin position="130"/>
        <end position="256"/>
    </location>
</feature>
<sequence>MNMKVGVIGCGSIARLRHLIEYWENKHVDIVAVCDLEANRAEEMAEKYGAQAFTSYEELLKVKEIDAVSICLPNDLHASVSIEALNAGKHVLCEKPMATTSEEAEDMIEVAERNSKTLMIAHNQRFVPSHQKAKQLIDSGEVGKIYSFRTSFGHRGPENWSIDGRNSWFFNKDQAIIGALGDLGVHKADLIRYLLGDVAEVGAFVETSAKENTEVDDNAVVILKMESGVIGTLAASWSYVSGGDNSTVIYGEHAILRLEDDPNYSLIVEYKNGEVVKYELDKIQTNDEGGQTNSHVIDHFVDSIAQDKASLITGEEGKKSLDVVLAALRSKETKKIISLQEVLVK</sequence>
<dbReference type="PANTHER" id="PTHR43377">
    <property type="entry name" value="BILIVERDIN REDUCTASE A"/>
    <property type="match status" value="1"/>
</dbReference>
<dbReference type="Gene3D" id="3.30.360.10">
    <property type="entry name" value="Dihydrodipicolinate Reductase, domain 2"/>
    <property type="match status" value="1"/>
</dbReference>
<comment type="caution">
    <text evidence="3">The sequence shown here is derived from an EMBL/GenBank/DDBJ whole genome shotgun (WGS) entry which is preliminary data.</text>
</comment>
<protein>
    <submittedName>
        <fullName evidence="3">Dehydrogenase</fullName>
    </submittedName>
</protein>
<gene>
    <name evidence="3" type="ORF">J2S19_000497</name>
</gene>
<organism evidence="3 4">
    <name type="scientific">Metabacillus malikii</name>
    <dbReference type="NCBI Taxonomy" id="1504265"/>
    <lineage>
        <taxon>Bacteria</taxon>
        <taxon>Bacillati</taxon>
        <taxon>Bacillota</taxon>
        <taxon>Bacilli</taxon>
        <taxon>Bacillales</taxon>
        <taxon>Bacillaceae</taxon>
        <taxon>Metabacillus</taxon>
    </lineage>
</organism>
<dbReference type="EMBL" id="JAUSUD010000002">
    <property type="protein sequence ID" value="MDQ0229246.1"/>
    <property type="molecule type" value="Genomic_DNA"/>
</dbReference>
<dbReference type="Pfam" id="PF01408">
    <property type="entry name" value="GFO_IDH_MocA"/>
    <property type="match status" value="1"/>
</dbReference>
<dbReference type="PANTHER" id="PTHR43377:SF1">
    <property type="entry name" value="BILIVERDIN REDUCTASE A"/>
    <property type="match status" value="1"/>
</dbReference>
<name>A0ABT9ZAH2_9BACI</name>
<feature type="domain" description="Gfo/Idh/MocA-like oxidoreductase N-terminal" evidence="1">
    <location>
        <begin position="3"/>
        <end position="122"/>
    </location>
</feature>
<accession>A0ABT9ZAH2</accession>
<reference evidence="3 4" key="1">
    <citation type="submission" date="2023-07" db="EMBL/GenBank/DDBJ databases">
        <title>Genomic Encyclopedia of Type Strains, Phase IV (KMG-IV): sequencing the most valuable type-strain genomes for metagenomic binning, comparative biology and taxonomic classification.</title>
        <authorList>
            <person name="Goeker M."/>
        </authorList>
    </citation>
    <scope>NUCLEOTIDE SEQUENCE [LARGE SCALE GENOMIC DNA]</scope>
    <source>
        <strain evidence="3 4">DSM 29005</strain>
    </source>
</reference>
<evidence type="ECO:0000313" key="3">
    <source>
        <dbReference type="EMBL" id="MDQ0229246.1"/>
    </source>
</evidence>
<dbReference type="Pfam" id="PF22725">
    <property type="entry name" value="GFO_IDH_MocA_C3"/>
    <property type="match status" value="1"/>
</dbReference>
<evidence type="ECO:0000259" key="1">
    <source>
        <dbReference type="Pfam" id="PF01408"/>
    </source>
</evidence>
<evidence type="ECO:0000259" key="2">
    <source>
        <dbReference type="Pfam" id="PF22725"/>
    </source>
</evidence>
<dbReference type="InterPro" id="IPR051450">
    <property type="entry name" value="Gfo/Idh/MocA_Oxidoreductases"/>
</dbReference>
<dbReference type="InterPro" id="IPR055170">
    <property type="entry name" value="GFO_IDH_MocA-like_dom"/>
</dbReference>